<evidence type="ECO:0000313" key="3">
    <source>
        <dbReference type="Proteomes" id="UP001595932"/>
    </source>
</evidence>
<dbReference type="EMBL" id="JBHSGL010000005">
    <property type="protein sequence ID" value="MFC4712858.1"/>
    <property type="molecule type" value="Genomic_DNA"/>
</dbReference>
<accession>A0ABV9MDY4</accession>
<reference evidence="3" key="1">
    <citation type="journal article" date="2019" name="Int. J. Syst. Evol. Microbiol.">
        <title>The Global Catalogue of Microorganisms (GCM) 10K type strain sequencing project: providing services to taxonomists for standard genome sequencing and annotation.</title>
        <authorList>
            <consortium name="The Broad Institute Genomics Platform"/>
            <consortium name="The Broad Institute Genome Sequencing Center for Infectious Disease"/>
            <person name="Wu L."/>
            <person name="Ma J."/>
        </authorList>
    </citation>
    <scope>NUCLEOTIDE SEQUENCE [LARGE SCALE GENOMIC DNA]</scope>
    <source>
        <strain evidence="3">CGMCC 1.12151</strain>
    </source>
</reference>
<evidence type="ECO:0000256" key="1">
    <source>
        <dbReference type="SAM" id="Phobius"/>
    </source>
</evidence>
<keyword evidence="1" id="KW-0812">Transmembrane</keyword>
<evidence type="ECO:0008006" key="4">
    <source>
        <dbReference type="Google" id="ProtNLM"/>
    </source>
</evidence>
<proteinExistence type="predicted"/>
<keyword evidence="3" id="KW-1185">Reference proteome</keyword>
<dbReference type="Proteomes" id="UP001595932">
    <property type="component" value="Unassembled WGS sequence"/>
</dbReference>
<keyword evidence="1" id="KW-1133">Transmembrane helix</keyword>
<gene>
    <name evidence="2" type="ORF">ACFO5U_08310</name>
</gene>
<organism evidence="2 3">
    <name type="scientific">Planococcus dechangensis</name>
    <dbReference type="NCBI Taxonomy" id="1176255"/>
    <lineage>
        <taxon>Bacteria</taxon>
        <taxon>Bacillati</taxon>
        <taxon>Bacillota</taxon>
        <taxon>Bacilli</taxon>
        <taxon>Bacillales</taxon>
        <taxon>Caryophanaceae</taxon>
        <taxon>Planococcus</taxon>
    </lineage>
</organism>
<dbReference type="RefSeq" id="WP_377278333.1">
    <property type="nucleotide sequence ID" value="NZ_JBHSGL010000005.1"/>
</dbReference>
<feature type="transmembrane region" description="Helical" evidence="1">
    <location>
        <begin position="30"/>
        <end position="48"/>
    </location>
</feature>
<evidence type="ECO:0000313" key="2">
    <source>
        <dbReference type="EMBL" id="MFC4712858.1"/>
    </source>
</evidence>
<protein>
    <recommendedName>
        <fullName evidence="4">DUF5668 domain-containing protein</fullName>
    </recommendedName>
</protein>
<keyword evidence="1" id="KW-0472">Membrane</keyword>
<sequence>MKTIAGFLILTGIILFLTDADVLAPLAEFAYYFIGGGLLLLGITQLAGNREKHWLCRIGVS</sequence>
<name>A0ABV9MDY4_9BACL</name>
<comment type="caution">
    <text evidence="2">The sequence shown here is derived from an EMBL/GenBank/DDBJ whole genome shotgun (WGS) entry which is preliminary data.</text>
</comment>